<organism evidence="1 2">
    <name type="scientific">Lysinibacillus pakistanensis</name>
    <dbReference type="NCBI Taxonomy" id="759811"/>
    <lineage>
        <taxon>Bacteria</taxon>
        <taxon>Bacillati</taxon>
        <taxon>Bacillota</taxon>
        <taxon>Bacilli</taxon>
        <taxon>Bacillales</taxon>
        <taxon>Bacillaceae</taxon>
        <taxon>Lysinibacillus</taxon>
    </lineage>
</organism>
<dbReference type="AlphaFoldDB" id="A0AAX3X4U6"/>
<dbReference type="Proteomes" id="UP001178322">
    <property type="component" value="Chromosome"/>
</dbReference>
<dbReference type="EMBL" id="CP126101">
    <property type="protein sequence ID" value="WHY53891.1"/>
    <property type="molecule type" value="Genomic_DNA"/>
</dbReference>
<sequence>MRVVNTISMNIIEQLTKKAQDLEESIDTLIALYCQERMIYRLSISSYQDQFWLTGDSLLFAETEGFIKPPKNTKLAAKPVAYQIDIIKQAFKEICSMEGQEDGIEFLWDEVMISSENEGLFIKIPAILAHLKTYITLQINSRENTPVALKTMAYPTLLQTASPVLIIEAPEHVIASKFVEIYKTPTLDTTINAIQTIFALINTQTIEGRVLQECIDTLFDQQRLTIEKDHAFFMRQFLQQATSEIVTRQVQKFLNPVYDVILQEEEFFKHWDCKQLKWH</sequence>
<proteinExistence type="predicted"/>
<protein>
    <submittedName>
        <fullName evidence="1">Uncharacterized protein</fullName>
    </submittedName>
</protein>
<accession>A0AAX3X4U6</accession>
<dbReference type="RefSeq" id="WP_283872390.1">
    <property type="nucleotide sequence ID" value="NZ_CP126101.1"/>
</dbReference>
<evidence type="ECO:0000313" key="2">
    <source>
        <dbReference type="Proteomes" id="UP001178322"/>
    </source>
</evidence>
<gene>
    <name evidence="1" type="ORF">QNH24_11830</name>
</gene>
<name>A0AAX3X4U6_9BACI</name>
<reference evidence="1" key="1">
    <citation type="submission" date="2023-05" db="EMBL/GenBank/DDBJ databases">
        <title>Comparative genomics of Bacillaceae isolates and their secondary metabolite potential.</title>
        <authorList>
            <person name="Song L."/>
            <person name="Nielsen L.J."/>
            <person name="Mohite O."/>
            <person name="Xu X."/>
            <person name="Weber T."/>
            <person name="Kovacs A.T."/>
        </authorList>
    </citation>
    <scope>NUCLEOTIDE SEQUENCE</scope>
    <source>
        <strain evidence="1">LY1</strain>
    </source>
</reference>
<evidence type="ECO:0000313" key="1">
    <source>
        <dbReference type="EMBL" id="WHY53891.1"/>
    </source>
</evidence>